<dbReference type="PROSITE" id="PS50005">
    <property type="entry name" value="TPR"/>
    <property type="match status" value="2"/>
</dbReference>
<dbReference type="EMBL" id="JAFBCV010000012">
    <property type="protein sequence ID" value="MBM7840170.1"/>
    <property type="molecule type" value="Genomic_DNA"/>
</dbReference>
<sequence>MLKEEIYATIESGDIEKALDLLNNYAKTSDHEQLFEAAELYYELGHVEQAKHIINQLLELYPDEGSLFILAAEMMIDADEEDEAIEQLLEVREDDDSFLQAQLLLADLYQLQALDEVAEQKLLAAAKKAPEEMIITYALGEFYLDQGSYNKAIPYLKRALHADLGEVNVALGLAEAYSANGQFEDALHLYHQQEVTKMPPNTLFNFGFTAYQQGDYSVAIEQLEAVKALDADFTSVYAPLARAYEAENRLKESLEVVESGLRMDEFNDLLPLLAGKLLLKMSDPTGSEQYFRQAIALNPANVEALQALAALLRDQERAEELDELISHAKEYGETDGLLTWYHAYAKAELEHYKEALILYQEAYVFLHTDSDFLKEYSSFLLEEGQRDQAIRVLKEALIHDPAKQDIAELLDQLEANA</sequence>
<comment type="caution">
    <text evidence="4">The sequence shown here is derived from an EMBL/GenBank/DDBJ whole genome shotgun (WGS) entry which is preliminary data.</text>
</comment>
<keyword evidence="5" id="KW-1185">Reference proteome</keyword>
<keyword evidence="1" id="KW-0677">Repeat</keyword>
<dbReference type="PANTHER" id="PTHR45586:SF1">
    <property type="entry name" value="LIPOPOLYSACCHARIDE ASSEMBLY PROTEIN B"/>
    <property type="match status" value="1"/>
</dbReference>
<gene>
    <name evidence="4" type="ORF">JOC54_003450</name>
</gene>
<dbReference type="SMART" id="SM00028">
    <property type="entry name" value="TPR"/>
    <property type="match status" value="5"/>
</dbReference>
<evidence type="ECO:0000313" key="5">
    <source>
        <dbReference type="Proteomes" id="UP001179280"/>
    </source>
</evidence>
<evidence type="ECO:0000313" key="4">
    <source>
        <dbReference type="EMBL" id="MBM7840170.1"/>
    </source>
</evidence>
<dbReference type="PANTHER" id="PTHR45586">
    <property type="entry name" value="TPR REPEAT-CONTAINING PROTEIN PA4667"/>
    <property type="match status" value="1"/>
</dbReference>
<evidence type="ECO:0000256" key="1">
    <source>
        <dbReference type="ARBA" id="ARBA00022737"/>
    </source>
</evidence>
<accession>A0ABS2SY51</accession>
<dbReference type="Proteomes" id="UP001179280">
    <property type="component" value="Unassembled WGS sequence"/>
</dbReference>
<dbReference type="Gene3D" id="1.25.40.10">
    <property type="entry name" value="Tetratricopeptide repeat domain"/>
    <property type="match status" value="2"/>
</dbReference>
<protein>
    <submittedName>
        <fullName evidence="4">Tetratricopeptide (TPR) repeat protein</fullName>
    </submittedName>
</protein>
<dbReference type="Pfam" id="PF25058">
    <property type="entry name" value="ARM_TT21"/>
    <property type="match status" value="1"/>
</dbReference>
<dbReference type="SUPFAM" id="SSF48452">
    <property type="entry name" value="TPR-like"/>
    <property type="match status" value="2"/>
</dbReference>
<feature type="repeat" description="TPR" evidence="3">
    <location>
        <begin position="133"/>
        <end position="166"/>
    </location>
</feature>
<dbReference type="RefSeq" id="WP_204467666.1">
    <property type="nucleotide sequence ID" value="NZ_JAFBCV010000012.1"/>
</dbReference>
<dbReference type="InterPro" id="IPR051012">
    <property type="entry name" value="CellSynth/LPSAsmb/PSIAsmb"/>
</dbReference>
<proteinExistence type="predicted"/>
<keyword evidence="2 3" id="KW-0802">TPR repeat</keyword>
<name>A0ABS2SY51_9BACI</name>
<dbReference type="Pfam" id="PF14559">
    <property type="entry name" value="TPR_19"/>
    <property type="match status" value="1"/>
</dbReference>
<dbReference type="InterPro" id="IPR019734">
    <property type="entry name" value="TPR_rpt"/>
</dbReference>
<evidence type="ECO:0000256" key="2">
    <source>
        <dbReference type="ARBA" id="ARBA00022803"/>
    </source>
</evidence>
<feature type="repeat" description="TPR" evidence="3">
    <location>
        <begin position="31"/>
        <end position="64"/>
    </location>
</feature>
<dbReference type="InterPro" id="IPR011990">
    <property type="entry name" value="TPR-like_helical_dom_sf"/>
</dbReference>
<evidence type="ECO:0000256" key="3">
    <source>
        <dbReference type="PROSITE-ProRule" id="PRU00339"/>
    </source>
</evidence>
<dbReference type="Pfam" id="PF13429">
    <property type="entry name" value="TPR_15"/>
    <property type="match status" value="1"/>
</dbReference>
<reference evidence="4" key="1">
    <citation type="submission" date="2021-01" db="EMBL/GenBank/DDBJ databases">
        <title>Genomic Encyclopedia of Type Strains, Phase IV (KMG-IV): sequencing the most valuable type-strain genomes for metagenomic binning, comparative biology and taxonomic classification.</title>
        <authorList>
            <person name="Goeker M."/>
        </authorList>
    </citation>
    <scope>NUCLEOTIDE SEQUENCE</scope>
    <source>
        <strain evidence="4">DSM 21943</strain>
    </source>
</reference>
<organism evidence="4 5">
    <name type="scientific">Shouchella xiaoxiensis</name>
    <dbReference type="NCBI Taxonomy" id="766895"/>
    <lineage>
        <taxon>Bacteria</taxon>
        <taxon>Bacillati</taxon>
        <taxon>Bacillota</taxon>
        <taxon>Bacilli</taxon>
        <taxon>Bacillales</taxon>
        <taxon>Bacillaceae</taxon>
        <taxon>Shouchella</taxon>
    </lineage>
</organism>